<protein>
    <recommendedName>
        <fullName evidence="4">VCBS repeat-containing protein</fullName>
    </recommendedName>
</protein>
<comment type="caution">
    <text evidence="2">The sequence shown here is derived from an EMBL/GenBank/DDBJ whole genome shotgun (WGS) entry which is preliminary data.</text>
</comment>
<dbReference type="Pfam" id="PF13517">
    <property type="entry name" value="FG-GAP_3"/>
    <property type="match status" value="2"/>
</dbReference>
<reference evidence="2" key="1">
    <citation type="journal article" date="2014" name="Int. J. Syst. Evol. Microbiol.">
        <title>Complete genome of a new Firmicutes species belonging to the dominant human colonic microbiota ('Ruminococcus bicirculans') reveals two chromosomes and a selective capacity to utilize plant glucans.</title>
        <authorList>
            <consortium name="NISC Comparative Sequencing Program"/>
            <person name="Wegmann U."/>
            <person name="Louis P."/>
            <person name="Goesmann A."/>
            <person name="Henrissat B."/>
            <person name="Duncan S.H."/>
            <person name="Flint H.J."/>
        </authorList>
    </citation>
    <scope>NUCLEOTIDE SEQUENCE</scope>
    <source>
        <strain evidence="2">NBRC 108216</strain>
    </source>
</reference>
<sequence length="347" mass="36598">MGDPVLAEPGGIQNLPVGERPRGISIDDFNNDGRMDIAVANADSDTVTILLQGDDSGQFIRQDYDAGNEPSDIETGDFDRDGDMDAAIANHETSSVTVLLNDGVGRFSPAPGSPYETEAEPHLHGLAVGDFDDDGWLDIAADSSDTDAVVMLRGSSEGFTLVDPLVAGRFPYYRIDSLPTASGSDILVPSPRAHRVSRIAPRQVTAQQPALIGDAEGAMMVISANLNGDDRADVVAVMNGAVIMWAAEDSGFSVLPDMPVPFDTPTEIAAGDIDGDGRDEVVVGLWDDDRIHILSSEGTSLGAVRACYRPAALAVADLNGDARAEIAAGCWNDEKIMIFDAADILLD</sequence>
<keyword evidence="1" id="KW-0732">Signal</keyword>
<proteinExistence type="predicted"/>
<dbReference type="EMBL" id="BSNJ01000001">
    <property type="protein sequence ID" value="GLQ19593.1"/>
    <property type="molecule type" value="Genomic_DNA"/>
</dbReference>
<dbReference type="InterPro" id="IPR013517">
    <property type="entry name" value="FG-GAP"/>
</dbReference>
<reference evidence="2" key="2">
    <citation type="submission" date="2023-01" db="EMBL/GenBank/DDBJ databases">
        <title>Draft genome sequence of Algimonas porphyrae strain NBRC 108216.</title>
        <authorList>
            <person name="Sun Q."/>
            <person name="Mori K."/>
        </authorList>
    </citation>
    <scope>NUCLEOTIDE SEQUENCE</scope>
    <source>
        <strain evidence="2">NBRC 108216</strain>
    </source>
</reference>
<organism evidence="2 3">
    <name type="scientific">Algimonas porphyrae</name>
    <dbReference type="NCBI Taxonomy" id="1128113"/>
    <lineage>
        <taxon>Bacteria</taxon>
        <taxon>Pseudomonadati</taxon>
        <taxon>Pseudomonadota</taxon>
        <taxon>Alphaproteobacteria</taxon>
        <taxon>Maricaulales</taxon>
        <taxon>Robiginitomaculaceae</taxon>
        <taxon>Algimonas</taxon>
    </lineage>
</organism>
<evidence type="ECO:0000313" key="3">
    <source>
        <dbReference type="Proteomes" id="UP001161390"/>
    </source>
</evidence>
<gene>
    <name evidence="2" type="ORF">GCM10007854_05480</name>
</gene>
<keyword evidence="3" id="KW-1185">Reference proteome</keyword>
<accession>A0ABQ5UWD4</accession>
<dbReference type="PANTHER" id="PTHR46580">
    <property type="entry name" value="SENSOR KINASE-RELATED"/>
    <property type="match status" value="1"/>
</dbReference>
<dbReference type="SUPFAM" id="SSF69318">
    <property type="entry name" value="Integrin alpha N-terminal domain"/>
    <property type="match status" value="2"/>
</dbReference>
<name>A0ABQ5UWD4_9PROT</name>
<dbReference type="Proteomes" id="UP001161390">
    <property type="component" value="Unassembled WGS sequence"/>
</dbReference>
<dbReference type="InterPro" id="IPR028994">
    <property type="entry name" value="Integrin_alpha_N"/>
</dbReference>
<evidence type="ECO:0000256" key="1">
    <source>
        <dbReference type="ARBA" id="ARBA00022729"/>
    </source>
</evidence>
<evidence type="ECO:0008006" key="4">
    <source>
        <dbReference type="Google" id="ProtNLM"/>
    </source>
</evidence>
<evidence type="ECO:0000313" key="2">
    <source>
        <dbReference type="EMBL" id="GLQ19593.1"/>
    </source>
</evidence>
<dbReference type="Gene3D" id="2.130.10.130">
    <property type="entry name" value="Integrin alpha, N-terminal"/>
    <property type="match status" value="2"/>
</dbReference>